<dbReference type="Proteomes" id="UP000267430">
    <property type="component" value="Unassembled WGS sequence"/>
</dbReference>
<dbReference type="EC" id="3.5.99.6" evidence="4"/>
<dbReference type="InterPro" id="IPR018321">
    <property type="entry name" value="Glucosamine6P_isomerase_CS"/>
</dbReference>
<dbReference type="EMBL" id="RYZZ01000033">
    <property type="protein sequence ID" value="RUQ26635.1"/>
    <property type="molecule type" value="Genomic_DNA"/>
</dbReference>
<protein>
    <recommendedName>
        <fullName evidence="4">Glucosamine-6-phosphate deaminase</fullName>
        <ecNumber evidence="4">3.5.99.6</ecNumber>
    </recommendedName>
    <alternativeName>
        <fullName evidence="4">GlcN6P deaminase</fullName>
        <shortName evidence="4">GNPDA</shortName>
    </alternativeName>
    <alternativeName>
        <fullName evidence="4">Glucosamine-6-phosphate isomerase</fullName>
    </alternativeName>
</protein>
<dbReference type="OrthoDB" id="9791139at2"/>
<comment type="caution">
    <text evidence="6">The sequence shown here is derived from an EMBL/GenBank/DDBJ whole genome shotgun (WGS) entry which is preliminary data.</text>
</comment>
<evidence type="ECO:0000256" key="2">
    <source>
        <dbReference type="ARBA" id="ARBA00022801"/>
    </source>
</evidence>
<gene>
    <name evidence="4 6" type="primary">nagB</name>
    <name evidence="6" type="ORF">ELQ35_18210</name>
</gene>
<evidence type="ECO:0000256" key="1">
    <source>
        <dbReference type="ARBA" id="ARBA00000644"/>
    </source>
</evidence>
<comment type="similarity">
    <text evidence="4">Belongs to the glucosamine/galactosamine-6-phosphate isomerase family. NagB subfamily.</text>
</comment>
<comment type="caution">
    <text evidence="4">Lacks conserved residue(s) required for the propagation of feature annotation.</text>
</comment>
<dbReference type="RefSeq" id="WP_126866629.1">
    <property type="nucleotide sequence ID" value="NZ_JAUSTX010000012.1"/>
</dbReference>
<keyword evidence="7" id="KW-1185">Reference proteome</keyword>
<dbReference type="FunFam" id="3.40.50.1360:FF:000003">
    <property type="entry name" value="Glucosamine-6-phosphate deaminase"/>
    <property type="match status" value="1"/>
</dbReference>
<feature type="domain" description="Glucosamine/galactosamine-6-phosphate isomerase" evidence="5">
    <location>
        <begin position="10"/>
        <end position="226"/>
    </location>
</feature>
<organism evidence="6 7">
    <name type="scientific">Peribacillus cavernae</name>
    <dbReference type="NCBI Taxonomy" id="1674310"/>
    <lineage>
        <taxon>Bacteria</taxon>
        <taxon>Bacillati</taxon>
        <taxon>Bacillota</taxon>
        <taxon>Bacilli</taxon>
        <taxon>Bacillales</taxon>
        <taxon>Bacillaceae</taxon>
        <taxon>Peribacillus</taxon>
    </lineage>
</organism>
<dbReference type="SUPFAM" id="SSF100950">
    <property type="entry name" value="NagB/RpiA/CoA transferase-like"/>
    <property type="match status" value="1"/>
</dbReference>
<dbReference type="Gene3D" id="3.40.50.1360">
    <property type="match status" value="1"/>
</dbReference>
<dbReference type="UniPathway" id="UPA00629">
    <property type="reaction ID" value="UER00684"/>
</dbReference>
<dbReference type="InterPro" id="IPR037171">
    <property type="entry name" value="NagB/RpiA_transferase-like"/>
</dbReference>
<dbReference type="HAMAP" id="MF_01241">
    <property type="entry name" value="GlcN6P_deamin"/>
    <property type="match status" value="1"/>
</dbReference>
<accession>A0A433HE89</accession>
<dbReference type="NCBIfam" id="TIGR00502">
    <property type="entry name" value="nagB"/>
    <property type="match status" value="1"/>
</dbReference>
<evidence type="ECO:0000256" key="3">
    <source>
        <dbReference type="ARBA" id="ARBA00023277"/>
    </source>
</evidence>
<evidence type="ECO:0000313" key="7">
    <source>
        <dbReference type="Proteomes" id="UP000267430"/>
    </source>
</evidence>
<dbReference type="GO" id="GO:0006043">
    <property type="term" value="P:glucosamine catabolic process"/>
    <property type="evidence" value="ECO:0007669"/>
    <property type="project" value="TreeGrafter"/>
</dbReference>
<dbReference type="GO" id="GO:0005737">
    <property type="term" value="C:cytoplasm"/>
    <property type="evidence" value="ECO:0007669"/>
    <property type="project" value="TreeGrafter"/>
</dbReference>
<dbReference type="GO" id="GO:0004342">
    <property type="term" value="F:glucosamine-6-phosphate deaminase activity"/>
    <property type="evidence" value="ECO:0007669"/>
    <property type="project" value="UniProtKB-UniRule"/>
</dbReference>
<reference evidence="6 7" key="1">
    <citation type="submission" date="2018-12" db="EMBL/GenBank/DDBJ databases">
        <title>Bacillus chawlae sp. nov., Bacillus glennii sp. nov., and Bacillus saganii sp. nov. Isolated from the Vehicle Assembly Building at Kennedy Space Center where the Viking Spacecraft were Assembled.</title>
        <authorList>
            <person name="Seuylemezian A."/>
            <person name="Vaishampayan P."/>
        </authorList>
    </citation>
    <scope>NUCLEOTIDE SEQUENCE [LARGE SCALE GENOMIC DNA]</scope>
    <source>
        <strain evidence="6 7">L5</strain>
    </source>
</reference>
<feature type="active site" description="Proton acceptor; for enolization step" evidence="4">
    <location>
        <position position="67"/>
    </location>
</feature>
<name>A0A433HE89_9BACI</name>
<keyword evidence="3 4" id="KW-0119">Carbohydrate metabolism</keyword>
<sequence length="248" mass="27552">MRIIEVKDYKAMSKKAAETILEKVRTNPAIILGLATGNTPAGTYANLIEDHKTNQISYKQVTTFNLDEYIGLAGDNPNSYRYFMNDILFNHLDVEMSGTHIPRGDTKGIQEECQLYEQLIENYGGIDLQILGLGSNGHIGFNEPGTPFDSKTHIVNLTDSTRKANASFFDKQENVPFQAITMGIATIMRSKEILLLISGDKKKEAVDRLLHGDIDESFPASVLKRHPDVTIIADEAALAKARRSSHDQ</sequence>
<dbReference type="PANTHER" id="PTHR11280">
    <property type="entry name" value="GLUCOSAMINE-6-PHOSPHATE ISOMERASE"/>
    <property type="match status" value="1"/>
</dbReference>
<dbReference type="GO" id="GO:0005975">
    <property type="term" value="P:carbohydrate metabolic process"/>
    <property type="evidence" value="ECO:0007669"/>
    <property type="project" value="InterPro"/>
</dbReference>
<dbReference type="InterPro" id="IPR004547">
    <property type="entry name" value="Glucosamine6P_isomerase"/>
</dbReference>
<comment type="catalytic activity">
    <reaction evidence="1 4">
        <text>alpha-D-glucosamine 6-phosphate + H2O = beta-D-fructose 6-phosphate + NH4(+)</text>
        <dbReference type="Rhea" id="RHEA:12172"/>
        <dbReference type="ChEBI" id="CHEBI:15377"/>
        <dbReference type="ChEBI" id="CHEBI:28938"/>
        <dbReference type="ChEBI" id="CHEBI:57634"/>
        <dbReference type="ChEBI" id="CHEBI:75989"/>
        <dbReference type="EC" id="3.5.99.6"/>
    </reaction>
</comment>
<dbReference type="AlphaFoldDB" id="A0A433HE89"/>
<dbReference type="Pfam" id="PF01182">
    <property type="entry name" value="Glucosamine_iso"/>
    <property type="match status" value="1"/>
</dbReference>
<evidence type="ECO:0000259" key="5">
    <source>
        <dbReference type="Pfam" id="PF01182"/>
    </source>
</evidence>
<dbReference type="InterPro" id="IPR006148">
    <property type="entry name" value="Glc/Gal-6P_isomerase"/>
</dbReference>
<feature type="active site" description="For ring-opening step" evidence="4">
    <location>
        <position position="136"/>
    </location>
</feature>
<feature type="active site" description="Proton acceptor; for ring-opening step" evidence="4">
    <location>
        <position position="138"/>
    </location>
</feature>
<dbReference type="CDD" id="cd01399">
    <property type="entry name" value="GlcN6P_deaminase"/>
    <property type="match status" value="1"/>
</dbReference>
<evidence type="ECO:0000256" key="4">
    <source>
        <dbReference type="HAMAP-Rule" id="MF_01241"/>
    </source>
</evidence>
<dbReference type="GO" id="GO:0006046">
    <property type="term" value="P:N-acetylglucosamine catabolic process"/>
    <property type="evidence" value="ECO:0007669"/>
    <property type="project" value="UniProtKB-UniRule"/>
</dbReference>
<feature type="active site" description="For ring-opening step" evidence="4">
    <location>
        <position position="143"/>
    </location>
</feature>
<evidence type="ECO:0000313" key="6">
    <source>
        <dbReference type="EMBL" id="RUQ26635.1"/>
    </source>
</evidence>
<dbReference type="PROSITE" id="PS01161">
    <property type="entry name" value="GLC_GALNAC_ISOMERASE"/>
    <property type="match status" value="1"/>
</dbReference>
<dbReference type="GO" id="GO:0019262">
    <property type="term" value="P:N-acetylneuraminate catabolic process"/>
    <property type="evidence" value="ECO:0007669"/>
    <property type="project" value="UniProtKB-UniRule"/>
</dbReference>
<keyword evidence="2 4" id="KW-0378">Hydrolase</keyword>
<dbReference type="PANTHER" id="PTHR11280:SF5">
    <property type="entry name" value="GLUCOSAMINE-6-PHOSPHATE ISOMERASE"/>
    <property type="match status" value="1"/>
</dbReference>
<dbReference type="GO" id="GO:0042802">
    <property type="term" value="F:identical protein binding"/>
    <property type="evidence" value="ECO:0007669"/>
    <property type="project" value="TreeGrafter"/>
</dbReference>
<comment type="pathway">
    <text evidence="4">Amino-sugar metabolism; N-acetylneuraminate degradation; D-fructose 6-phosphate from N-acetylneuraminate: step 5/5.</text>
</comment>
<comment type="function">
    <text evidence="4">Catalyzes the reversible isomerization-deamination of glucosamine 6-phosphate (GlcN6P) to form fructose 6-phosphate (Fru6P) and ammonium ion.</text>
</comment>
<proteinExistence type="inferred from homology"/>